<keyword evidence="6 7" id="KW-0998">Cell outer membrane</keyword>
<organism evidence="9 10">
    <name type="scientific">Pedobacter psychrotolerans</name>
    <dbReference type="NCBI Taxonomy" id="1843235"/>
    <lineage>
        <taxon>Bacteria</taxon>
        <taxon>Pseudomonadati</taxon>
        <taxon>Bacteroidota</taxon>
        <taxon>Sphingobacteriia</taxon>
        <taxon>Sphingobacteriales</taxon>
        <taxon>Sphingobacteriaceae</taxon>
        <taxon>Pedobacter</taxon>
    </lineage>
</organism>
<dbReference type="SUPFAM" id="SSF49464">
    <property type="entry name" value="Carboxypeptidase regulatory domain-like"/>
    <property type="match status" value="1"/>
</dbReference>
<dbReference type="Pfam" id="PF13715">
    <property type="entry name" value="CarbopepD_reg_2"/>
    <property type="match status" value="1"/>
</dbReference>
<keyword evidence="5 7" id="KW-0472">Membrane</keyword>
<dbReference type="EMBL" id="BMJO01000001">
    <property type="protein sequence ID" value="GGE38888.1"/>
    <property type="molecule type" value="Genomic_DNA"/>
</dbReference>
<proteinExistence type="inferred from homology"/>
<dbReference type="NCBIfam" id="TIGR04057">
    <property type="entry name" value="SusC_RagA_signa"/>
    <property type="match status" value="1"/>
</dbReference>
<keyword evidence="10" id="KW-1185">Reference proteome</keyword>
<accession>A0ABQ1SGG3</accession>
<protein>
    <submittedName>
        <fullName evidence="9">SusC/RagA family TonB-linked outer membrane protein</fullName>
    </submittedName>
</protein>
<feature type="domain" description="TonB-dependent receptor plug" evidence="8">
    <location>
        <begin position="185"/>
        <end position="289"/>
    </location>
</feature>
<keyword evidence="4 7" id="KW-0812">Transmembrane</keyword>
<dbReference type="PROSITE" id="PS52016">
    <property type="entry name" value="TONB_DEPENDENT_REC_3"/>
    <property type="match status" value="1"/>
</dbReference>
<dbReference type="SUPFAM" id="SSF56935">
    <property type="entry name" value="Porins"/>
    <property type="match status" value="1"/>
</dbReference>
<sequence length="1096" mass="119058">MLTNINLIIINEKKPDTSAYGQSFKAPVQSNISSTKPNVNIMKKRNLLSLFHVHQVSNLKGILALPLLMAAVISPGYAADVHSMTYEIKALKRDVQITGTVRAASGETLPGVSVSVKGGSKVVATDANGKYSISVPENATLVFNYIGFQSKEILVGSNPVIDVTLTSSDTSLEDVVVIGYQTIRRRDLTGATGSVSTANTEKLVSRSLPEALQGQTPGVAVRNGGAPGQEAVVNIRGLATFGNASPLYVIDGMIADPNTTVSPNDIEDVQILKDASAAAIYGSRAGNGVILITTKKGKEGPAKISVTSRYSISQVPNTYDMMNAAEYAATNTRAYQASGMAIQPGVANYNGVTNTDWVDETLRTGSVQDYNASISGGGNGSKYLISGGYFKDKGVLIAREFERASFRVNTETTKGRFKFGENLAFSSSTSKSPFQGGAFAGNPWYDMFTSIPLIPVQDNALISTNNPGGWGYGSNASINTFSRNQTAIANITSVKSNYAKILGNAFVDFKIIEGLTYRFNAGIETSFDKSKSLRKDGSWYQNQSPDFSQLSDNRSQFLSYLLEHTLNYNYVIGKHSINGVVGYTEQTTQTDNTLGSGIKLAQFGGDYFNTLTSTAGEGRTSSGTIYKSLLDSYLGRVNYTYNDKYLVTFTFRADKDSRFSPQFRTGYFPSGALGWRISKEDFFKVDWVSDLKLRGSYGSLGVNTLSPYQYIGFLNQAPDVVLGSGQTTNAGAIQAKLASGDLRWEKKKTTNLGFDASLFKDQLIVNFDVFRSVSEDVLLAQPLPGYLGNLQGDPIVNIGSIQNKGIELNLGYRPKLDGDFKWDIAGNISVIRNKVLSLGNLGIDTETGQPKDYIQSGNTRTQVGRSIGEYYVLKTDGIFQNQAEIDAHKAQSAYAKPGDIRYVNTVNGGTNDDINDKDRVFAGSAFPKFTTGLQFNSRYKDFSLSVQLYGAFGQKLYNDVLRELDSYGNSNYRTEINPWTPTNTDTTFPRLGYQFAANDRGINENARGNTDRWIEDGSFLRLRNVELGYNLPAKLISKANISSARLYVSGQNLFTITKYSGLDPDVVGANANLEPGVDNGNYPSSRIISFGFSVGF</sequence>
<dbReference type="Gene3D" id="2.40.170.20">
    <property type="entry name" value="TonB-dependent receptor, beta-barrel domain"/>
    <property type="match status" value="1"/>
</dbReference>
<evidence type="ECO:0000256" key="2">
    <source>
        <dbReference type="ARBA" id="ARBA00022448"/>
    </source>
</evidence>
<evidence type="ECO:0000313" key="10">
    <source>
        <dbReference type="Proteomes" id="UP000622648"/>
    </source>
</evidence>
<evidence type="ECO:0000256" key="6">
    <source>
        <dbReference type="ARBA" id="ARBA00023237"/>
    </source>
</evidence>
<dbReference type="InterPro" id="IPR037066">
    <property type="entry name" value="Plug_dom_sf"/>
</dbReference>
<evidence type="ECO:0000256" key="7">
    <source>
        <dbReference type="PROSITE-ProRule" id="PRU01360"/>
    </source>
</evidence>
<evidence type="ECO:0000313" key="9">
    <source>
        <dbReference type="EMBL" id="GGE38888.1"/>
    </source>
</evidence>
<dbReference type="InterPro" id="IPR023996">
    <property type="entry name" value="TonB-dep_OMP_SusC/RagA"/>
</dbReference>
<dbReference type="InterPro" id="IPR039426">
    <property type="entry name" value="TonB-dep_rcpt-like"/>
</dbReference>
<evidence type="ECO:0000256" key="1">
    <source>
        <dbReference type="ARBA" id="ARBA00004571"/>
    </source>
</evidence>
<evidence type="ECO:0000259" key="8">
    <source>
        <dbReference type="Pfam" id="PF07715"/>
    </source>
</evidence>
<dbReference type="Pfam" id="PF07715">
    <property type="entry name" value="Plug"/>
    <property type="match status" value="1"/>
</dbReference>
<comment type="similarity">
    <text evidence="7">Belongs to the TonB-dependent receptor family.</text>
</comment>
<evidence type="ECO:0000256" key="5">
    <source>
        <dbReference type="ARBA" id="ARBA00023136"/>
    </source>
</evidence>
<evidence type="ECO:0000256" key="3">
    <source>
        <dbReference type="ARBA" id="ARBA00022452"/>
    </source>
</evidence>
<reference evidence="10" key="1">
    <citation type="journal article" date="2019" name="Int. J. Syst. Evol. Microbiol.">
        <title>The Global Catalogue of Microorganisms (GCM) 10K type strain sequencing project: providing services to taxonomists for standard genome sequencing and annotation.</title>
        <authorList>
            <consortium name="The Broad Institute Genomics Platform"/>
            <consortium name="The Broad Institute Genome Sequencing Center for Infectious Disease"/>
            <person name="Wu L."/>
            <person name="Ma J."/>
        </authorList>
    </citation>
    <scope>NUCLEOTIDE SEQUENCE [LARGE SCALE GENOMIC DNA]</scope>
    <source>
        <strain evidence="10">CGMCC 1.15644</strain>
    </source>
</reference>
<dbReference type="Gene3D" id="2.60.40.1120">
    <property type="entry name" value="Carboxypeptidase-like, regulatory domain"/>
    <property type="match status" value="1"/>
</dbReference>
<comment type="subcellular location">
    <subcellularLocation>
        <location evidence="1 7">Cell outer membrane</location>
        <topology evidence="1 7">Multi-pass membrane protein</topology>
    </subcellularLocation>
</comment>
<evidence type="ECO:0000256" key="4">
    <source>
        <dbReference type="ARBA" id="ARBA00022692"/>
    </source>
</evidence>
<dbReference type="InterPro" id="IPR036942">
    <property type="entry name" value="Beta-barrel_TonB_sf"/>
</dbReference>
<dbReference type="InterPro" id="IPR023997">
    <property type="entry name" value="TonB-dep_OMP_SusC/RagA_CS"/>
</dbReference>
<name>A0ABQ1SGG3_9SPHI</name>
<dbReference type="InterPro" id="IPR012910">
    <property type="entry name" value="Plug_dom"/>
</dbReference>
<dbReference type="Gene3D" id="2.170.130.10">
    <property type="entry name" value="TonB-dependent receptor, plug domain"/>
    <property type="match status" value="1"/>
</dbReference>
<keyword evidence="2 7" id="KW-0813">Transport</keyword>
<dbReference type="InterPro" id="IPR008969">
    <property type="entry name" value="CarboxyPept-like_regulatory"/>
</dbReference>
<keyword evidence="3 7" id="KW-1134">Transmembrane beta strand</keyword>
<dbReference type="Proteomes" id="UP000622648">
    <property type="component" value="Unassembled WGS sequence"/>
</dbReference>
<comment type="caution">
    <text evidence="9">The sequence shown here is derived from an EMBL/GenBank/DDBJ whole genome shotgun (WGS) entry which is preliminary data.</text>
</comment>
<gene>
    <name evidence="9" type="ORF">GCM10011413_00550</name>
</gene>
<dbReference type="NCBIfam" id="TIGR04056">
    <property type="entry name" value="OMP_RagA_SusC"/>
    <property type="match status" value="1"/>
</dbReference>